<protein>
    <submittedName>
        <fullName evidence="3">FAD dependent oxidoreductase</fullName>
    </submittedName>
</protein>
<dbReference type="Pfam" id="PF01266">
    <property type="entry name" value="DAO"/>
    <property type="match status" value="1"/>
</dbReference>
<feature type="domain" description="FAD dependent oxidoreductase" evidence="2">
    <location>
        <begin position="12"/>
        <end position="365"/>
    </location>
</feature>
<dbReference type="EMBL" id="JAKELL010000007">
    <property type="protein sequence ID" value="KAH8997590.1"/>
    <property type="molecule type" value="Genomic_DNA"/>
</dbReference>
<sequence>MTTTTDAPVNNVLIIGAGIIGVSVAYHLSRFSPGLTIHLLDSSPSLFVSASGRAAGFLARDWFPPATASLGELSFDLHRRLAEEHDGSRLWGYSPSTGFSLPEARRAPGGKKGEDWLFEGVSRSTSAAADAGSSSTAVLPLWLSAGREVTSPPADILSSGATTAQVDPLQLCQFLLGQCLSRNVHVHHPVFVTDVITSSDNTITGLSVRSPAGGPTTVLPCDALVLTAGVWTPRVFEALFPNATVSLPITHLSGHSVVLRSPRWTAPEPGVSVTTGCHAIFTTDDEACFSPEIFSRAGGDIYLAGLNTTAVSVPDLASEVQPDPASIEVLMRTARKLLGDDEVDVLGTGFCHRPVSRSGPPLLTRLTAQQTGVRSSRRHLGKCGPWGVGYFHESWHWAGASRTYSPSRPKRGRVAARFTCIRRRRTRGNTIIFSVFCMYSKTVVKRIFASTKGEKNKTRQECRDK</sequence>
<dbReference type="GO" id="GO:0005770">
    <property type="term" value="C:late endosome"/>
    <property type="evidence" value="ECO:0007669"/>
    <property type="project" value="TreeGrafter"/>
</dbReference>
<dbReference type="SUPFAM" id="SSF51905">
    <property type="entry name" value="FAD/NAD(P)-binding domain"/>
    <property type="match status" value="1"/>
</dbReference>
<keyword evidence="1" id="KW-0472">Membrane</keyword>
<accession>A0AAD4QGI7</accession>
<reference evidence="3" key="1">
    <citation type="submission" date="2022-01" db="EMBL/GenBank/DDBJ databases">
        <title>Comparative genomics reveals a dynamic genome evolution in the ectomycorrhizal milk-cap (Lactarius) mushrooms.</title>
        <authorList>
            <consortium name="DOE Joint Genome Institute"/>
            <person name="Lebreton A."/>
            <person name="Tang N."/>
            <person name="Kuo A."/>
            <person name="LaButti K."/>
            <person name="Drula E."/>
            <person name="Barry K."/>
            <person name="Clum A."/>
            <person name="Lipzen A."/>
            <person name="Mousain D."/>
            <person name="Ng V."/>
            <person name="Wang R."/>
            <person name="Wang X."/>
            <person name="Dai Y."/>
            <person name="Henrissat B."/>
            <person name="Grigoriev I.V."/>
            <person name="Guerin-Laguette A."/>
            <person name="Yu F."/>
            <person name="Martin F.M."/>
        </authorList>
    </citation>
    <scope>NUCLEOTIDE SEQUENCE</scope>
    <source>
        <strain evidence="3">QP</strain>
    </source>
</reference>
<keyword evidence="1" id="KW-1133">Transmembrane helix</keyword>
<dbReference type="AlphaFoldDB" id="A0AAD4QGI7"/>
<evidence type="ECO:0000259" key="2">
    <source>
        <dbReference type="Pfam" id="PF01266"/>
    </source>
</evidence>
<dbReference type="PANTHER" id="PTHR13847:SF185">
    <property type="entry name" value="FAD DEPENDENT OXIDOREDUCTASE SUPERFAMILY (AFU_ORTHOLOGUE AFUA_3G02360)"/>
    <property type="match status" value="1"/>
</dbReference>
<dbReference type="Proteomes" id="UP001201163">
    <property type="component" value="Unassembled WGS sequence"/>
</dbReference>
<name>A0AAD4QGI7_9AGAM</name>
<dbReference type="GO" id="GO:0005829">
    <property type="term" value="C:cytosol"/>
    <property type="evidence" value="ECO:0007669"/>
    <property type="project" value="GOC"/>
</dbReference>
<evidence type="ECO:0000256" key="1">
    <source>
        <dbReference type="SAM" id="Phobius"/>
    </source>
</evidence>
<dbReference type="Gene3D" id="3.30.9.10">
    <property type="entry name" value="D-Amino Acid Oxidase, subunit A, domain 2"/>
    <property type="match status" value="1"/>
</dbReference>
<dbReference type="InterPro" id="IPR036188">
    <property type="entry name" value="FAD/NAD-bd_sf"/>
</dbReference>
<proteinExistence type="predicted"/>
<dbReference type="GO" id="GO:0042147">
    <property type="term" value="P:retrograde transport, endosome to Golgi"/>
    <property type="evidence" value="ECO:0007669"/>
    <property type="project" value="TreeGrafter"/>
</dbReference>
<dbReference type="Gene3D" id="3.50.50.60">
    <property type="entry name" value="FAD/NAD(P)-binding domain"/>
    <property type="match status" value="1"/>
</dbReference>
<dbReference type="InterPro" id="IPR006076">
    <property type="entry name" value="FAD-dep_OxRdtase"/>
</dbReference>
<comment type="caution">
    <text evidence="3">The sequence shown here is derived from an EMBL/GenBank/DDBJ whole genome shotgun (WGS) entry which is preliminary data.</text>
</comment>
<dbReference type="PANTHER" id="PTHR13847">
    <property type="entry name" value="SARCOSINE DEHYDROGENASE-RELATED"/>
    <property type="match status" value="1"/>
</dbReference>
<organism evidence="3 4">
    <name type="scientific">Lactarius akahatsu</name>
    <dbReference type="NCBI Taxonomy" id="416441"/>
    <lineage>
        <taxon>Eukaryota</taxon>
        <taxon>Fungi</taxon>
        <taxon>Dikarya</taxon>
        <taxon>Basidiomycota</taxon>
        <taxon>Agaricomycotina</taxon>
        <taxon>Agaricomycetes</taxon>
        <taxon>Russulales</taxon>
        <taxon>Russulaceae</taxon>
        <taxon>Lactarius</taxon>
    </lineage>
</organism>
<gene>
    <name evidence="3" type="ORF">EDB92DRAFT_1447460</name>
</gene>
<feature type="transmembrane region" description="Helical" evidence="1">
    <location>
        <begin position="12"/>
        <end position="29"/>
    </location>
</feature>
<evidence type="ECO:0000313" key="3">
    <source>
        <dbReference type="EMBL" id="KAH8997590.1"/>
    </source>
</evidence>
<keyword evidence="4" id="KW-1185">Reference proteome</keyword>
<evidence type="ECO:0000313" key="4">
    <source>
        <dbReference type="Proteomes" id="UP001201163"/>
    </source>
</evidence>
<keyword evidence="1" id="KW-0812">Transmembrane</keyword>